<organism evidence="1 2">
    <name type="scientific">Pseudomonas syringae pv. avii</name>
    <dbReference type="NCBI Taxonomy" id="663959"/>
    <lineage>
        <taxon>Bacteria</taxon>
        <taxon>Pseudomonadati</taxon>
        <taxon>Pseudomonadota</taxon>
        <taxon>Gammaproteobacteria</taxon>
        <taxon>Pseudomonadales</taxon>
        <taxon>Pseudomonadaceae</taxon>
        <taxon>Pseudomonas</taxon>
        <taxon>Pseudomonas syringae</taxon>
    </lineage>
</organism>
<accession>A0ABY1UC62</accession>
<dbReference type="EMBL" id="LT963402">
    <property type="protein sequence ID" value="SOS28797.1"/>
    <property type="molecule type" value="Genomic_DNA"/>
</dbReference>
<reference evidence="1 2" key="1">
    <citation type="submission" date="2017-11" db="EMBL/GenBank/DDBJ databases">
        <authorList>
            <person name="Blom J."/>
        </authorList>
    </citation>
    <scope>NUCLEOTIDE SEQUENCE [LARGE SCALE GENOMIC DNA]</scope>
    <source>
        <strain evidence="1 2">CFBP3846</strain>
    </source>
</reference>
<keyword evidence="1" id="KW-0255">Endonuclease</keyword>
<name>A0ABY1UC62_PSESX</name>
<keyword evidence="1" id="KW-0378">Hydrolase</keyword>
<dbReference type="Pfam" id="PF13551">
    <property type="entry name" value="HTH_29"/>
    <property type="match status" value="1"/>
</dbReference>
<gene>
    <name evidence="1" type="ORF">CFBP3846_04403</name>
</gene>
<protein>
    <submittedName>
        <fullName evidence="1">Endonuclease DDE</fullName>
    </submittedName>
</protein>
<proteinExistence type="predicted"/>
<dbReference type="Proteomes" id="UP000239665">
    <property type="component" value="Chromosome 1"/>
</dbReference>
<dbReference type="InterPro" id="IPR009057">
    <property type="entry name" value="Homeodomain-like_sf"/>
</dbReference>
<evidence type="ECO:0000313" key="1">
    <source>
        <dbReference type="EMBL" id="SOS28797.1"/>
    </source>
</evidence>
<dbReference type="GO" id="GO:0004519">
    <property type="term" value="F:endonuclease activity"/>
    <property type="evidence" value="ECO:0007669"/>
    <property type="project" value="UniProtKB-KW"/>
</dbReference>
<evidence type="ECO:0000313" key="2">
    <source>
        <dbReference type="Proteomes" id="UP000239665"/>
    </source>
</evidence>
<dbReference type="SUPFAM" id="SSF46689">
    <property type="entry name" value="Homeodomain-like"/>
    <property type="match status" value="1"/>
</dbReference>
<sequence>MGRPATVIVLSEAEKAELIRRVKQRKGAQDACVRAQIILACAEGESGNFIAQRLNVSKDVVSRWRTRFSKWGLVGLNDEHRSGRPRTISDEQVQKVVDQVLKGKPEDASHWSTRQMSVNAN</sequence>
<keyword evidence="1" id="KW-0540">Nuclease</keyword>
<keyword evidence="2" id="KW-1185">Reference proteome</keyword>